<dbReference type="PANTHER" id="PTHR33525:SF4">
    <property type="entry name" value="CYCLIC DI-GMP PHOSPHODIESTERASE CDGJ"/>
    <property type="match status" value="1"/>
</dbReference>
<dbReference type="RefSeq" id="WP_036780216.1">
    <property type="nucleotide sequence ID" value="NZ_AVBG01000002.1"/>
</dbReference>
<reference evidence="3 4" key="1">
    <citation type="submission" date="2013-08" db="EMBL/GenBank/DDBJ databases">
        <title>Genome of Pontibacillus chungwhensis.</title>
        <authorList>
            <person name="Wang Q."/>
            <person name="Wang G."/>
        </authorList>
    </citation>
    <scope>NUCLEOTIDE SEQUENCE [LARGE SCALE GENOMIC DNA]</scope>
    <source>
        <strain evidence="3 4">BH030062</strain>
    </source>
</reference>
<proteinExistence type="predicted"/>
<dbReference type="PIRSF" id="PIRSF003180">
    <property type="entry name" value="DiGMPpdiest_YuxH"/>
    <property type="match status" value="1"/>
</dbReference>
<dbReference type="InterPro" id="IPR014408">
    <property type="entry name" value="dGMP_Pdiesterase_EAL/HD-GYP"/>
</dbReference>
<sequence>MEVYVARQPIFNNECNVMAYELLYRGSKHDQSFAGIDGDRATAEVVMNSFYNMGFKHISGQKKCFVNFTENLLKSELAFCFPQHQLVIELLENIPLTKELVNTCRMLKSKGYQIALDDYVFQMHNPYTEDLLRYADIVKVDIRQYSSEEIKALKEQVAPYTLELLAEKVETYEEFIQCRSLGFEYYQGYFFSKPVIMTSYDTSFQPFQHIELMKELARPQPDVTNVAKKIENDLSLSYKLLKLINSVAYRRIEPIKSIVQAIMLLGFDEVKKWSYVLMLKEMGAKADSAPYEIMKLCYIRARLCERVSFLVGEDRESSSFFLTGMLSFIDVFLQRPMEESIEDLPLHSDIKDALTEGTNRYGHALQLCKSIEVADWEGIGDLCLLLSVDQGDLFTEYRQAIEWAQNLLEIYEQYSHT</sequence>
<dbReference type="InterPro" id="IPR052340">
    <property type="entry name" value="RNase_Y/CdgJ"/>
</dbReference>
<feature type="domain" description="HDOD" evidence="2">
    <location>
        <begin position="202"/>
        <end position="392"/>
    </location>
</feature>
<dbReference type="PANTHER" id="PTHR33525">
    <property type="match status" value="1"/>
</dbReference>
<accession>A0A0A2UW78</accession>
<dbReference type="AlphaFoldDB" id="A0A0A2UW78"/>
<dbReference type="InterPro" id="IPR001633">
    <property type="entry name" value="EAL_dom"/>
</dbReference>
<dbReference type="InterPro" id="IPR035919">
    <property type="entry name" value="EAL_sf"/>
</dbReference>
<evidence type="ECO:0008006" key="5">
    <source>
        <dbReference type="Google" id="ProtNLM"/>
    </source>
</evidence>
<dbReference type="eggNOG" id="COG3434">
    <property type="taxonomic scope" value="Bacteria"/>
</dbReference>
<dbReference type="Pfam" id="PF08668">
    <property type="entry name" value="HDOD"/>
    <property type="match status" value="1"/>
</dbReference>
<evidence type="ECO:0000313" key="4">
    <source>
        <dbReference type="Proteomes" id="UP000030153"/>
    </source>
</evidence>
<dbReference type="PROSITE" id="PS50883">
    <property type="entry name" value="EAL"/>
    <property type="match status" value="1"/>
</dbReference>
<feature type="domain" description="EAL" evidence="1">
    <location>
        <begin position="1"/>
        <end position="208"/>
    </location>
</feature>
<name>A0A0A2UW78_9BACI</name>
<organism evidence="3 4">
    <name type="scientific">Pontibacillus chungwhensis BH030062</name>
    <dbReference type="NCBI Taxonomy" id="1385513"/>
    <lineage>
        <taxon>Bacteria</taxon>
        <taxon>Bacillati</taxon>
        <taxon>Bacillota</taxon>
        <taxon>Bacilli</taxon>
        <taxon>Bacillales</taxon>
        <taxon>Bacillaceae</taxon>
        <taxon>Pontibacillus</taxon>
    </lineage>
</organism>
<dbReference type="STRING" id="1385513.N780_14270"/>
<evidence type="ECO:0000313" key="3">
    <source>
        <dbReference type="EMBL" id="KGP92552.1"/>
    </source>
</evidence>
<evidence type="ECO:0000259" key="1">
    <source>
        <dbReference type="PROSITE" id="PS50883"/>
    </source>
</evidence>
<dbReference type="Proteomes" id="UP000030153">
    <property type="component" value="Unassembled WGS sequence"/>
</dbReference>
<dbReference type="Pfam" id="PF00563">
    <property type="entry name" value="EAL"/>
    <property type="match status" value="1"/>
</dbReference>
<dbReference type="InterPro" id="IPR013976">
    <property type="entry name" value="HDOD"/>
</dbReference>
<keyword evidence="4" id="KW-1185">Reference proteome</keyword>
<dbReference type="PROSITE" id="PS51833">
    <property type="entry name" value="HDOD"/>
    <property type="match status" value="1"/>
</dbReference>
<dbReference type="Gene3D" id="1.10.3210.10">
    <property type="entry name" value="Hypothetical protein af1432"/>
    <property type="match status" value="1"/>
</dbReference>
<gene>
    <name evidence="3" type="ORF">N780_14270</name>
</gene>
<protein>
    <recommendedName>
        <fullName evidence="5">Histidine kinase</fullName>
    </recommendedName>
</protein>
<dbReference type="EMBL" id="AVBG01000002">
    <property type="protein sequence ID" value="KGP92552.1"/>
    <property type="molecule type" value="Genomic_DNA"/>
</dbReference>
<dbReference type="SUPFAM" id="SSF141868">
    <property type="entry name" value="EAL domain-like"/>
    <property type="match status" value="1"/>
</dbReference>
<evidence type="ECO:0000259" key="2">
    <source>
        <dbReference type="PROSITE" id="PS51833"/>
    </source>
</evidence>
<comment type="caution">
    <text evidence="3">The sequence shown here is derived from an EMBL/GenBank/DDBJ whole genome shotgun (WGS) entry which is preliminary data.</text>
</comment>
<dbReference type="SUPFAM" id="SSF109604">
    <property type="entry name" value="HD-domain/PDEase-like"/>
    <property type="match status" value="1"/>
</dbReference>
<dbReference type="Gene3D" id="3.20.20.450">
    <property type="entry name" value="EAL domain"/>
    <property type="match status" value="1"/>
</dbReference>